<organism evidence="1 2">
    <name type="scientific">Putridiphycobacter roseus</name>
    <dbReference type="NCBI Taxonomy" id="2219161"/>
    <lineage>
        <taxon>Bacteria</taxon>
        <taxon>Pseudomonadati</taxon>
        <taxon>Bacteroidota</taxon>
        <taxon>Flavobacteriia</taxon>
        <taxon>Flavobacteriales</taxon>
        <taxon>Crocinitomicaceae</taxon>
        <taxon>Putridiphycobacter</taxon>
    </lineage>
</organism>
<name>A0A2W1N204_9FLAO</name>
<dbReference type="EMBL" id="QKSB01000005">
    <property type="protein sequence ID" value="PZE16981.1"/>
    <property type="molecule type" value="Genomic_DNA"/>
</dbReference>
<sequence>MKSKVFILFFLIWVNNLSGQTDVFRILDKVKGFDYCTLDDKVADSICELKIDRLCYPFQHFLTPVLEETFYNIKIESILLNINDQCKLEFFTLHFGVDSVFEANLNTIYSLLGLPNATIISHSVERIDSTSYKTAINNNAGTK</sequence>
<evidence type="ECO:0000313" key="1">
    <source>
        <dbReference type="EMBL" id="PZE16981.1"/>
    </source>
</evidence>
<keyword evidence="2" id="KW-1185">Reference proteome</keyword>
<dbReference type="AlphaFoldDB" id="A0A2W1N204"/>
<dbReference type="RefSeq" id="WP_111063056.1">
    <property type="nucleotide sequence ID" value="NZ_JBHUCU010000032.1"/>
</dbReference>
<proteinExistence type="predicted"/>
<protein>
    <submittedName>
        <fullName evidence="1">Uncharacterized protein</fullName>
    </submittedName>
</protein>
<accession>A0A2W1N204</accession>
<reference evidence="1 2" key="1">
    <citation type="submission" date="2018-06" db="EMBL/GenBank/DDBJ databases">
        <title>The draft genome sequence of Crocinitomix sp. SM1701.</title>
        <authorList>
            <person name="Zhang X."/>
        </authorList>
    </citation>
    <scope>NUCLEOTIDE SEQUENCE [LARGE SCALE GENOMIC DNA]</scope>
    <source>
        <strain evidence="1 2">SM1701</strain>
    </source>
</reference>
<dbReference type="Proteomes" id="UP000249248">
    <property type="component" value="Unassembled WGS sequence"/>
</dbReference>
<evidence type="ECO:0000313" key="2">
    <source>
        <dbReference type="Proteomes" id="UP000249248"/>
    </source>
</evidence>
<comment type="caution">
    <text evidence="1">The sequence shown here is derived from an EMBL/GenBank/DDBJ whole genome shotgun (WGS) entry which is preliminary data.</text>
</comment>
<gene>
    <name evidence="1" type="ORF">DNU06_09525</name>
</gene>